<evidence type="ECO:0000256" key="9">
    <source>
        <dbReference type="ARBA" id="ARBA00047639"/>
    </source>
</evidence>
<evidence type="ECO:0000256" key="6">
    <source>
        <dbReference type="ARBA" id="ARBA00022917"/>
    </source>
</evidence>
<feature type="domain" description="Class II Histidinyl-tRNA synthetase (HisRS)-like catalytic core" evidence="11">
    <location>
        <begin position="8"/>
        <end position="63"/>
    </location>
</feature>
<dbReference type="CDD" id="cd00859">
    <property type="entry name" value="HisRS_anticodon"/>
    <property type="match status" value="1"/>
</dbReference>
<keyword evidence="6" id="KW-0648">Protein biosynthesis</keyword>
<dbReference type="GO" id="GO:0005524">
    <property type="term" value="F:ATP binding"/>
    <property type="evidence" value="ECO:0007669"/>
    <property type="project" value="UniProtKB-KW"/>
</dbReference>
<evidence type="ECO:0000256" key="1">
    <source>
        <dbReference type="ARBA" id="ARBA00008226"/>
    </source>
</evidence>
<evidence type="ECO:0000256" key="4">
    <source>
        <dbReference type="ARBA" id="ARBA00022741"/>
    </source>
</evidence>
<feature type="non-terminal residue" evidence="12">
    <location>
        <position position="1"/>
    </location>
</feature>
<keyword evidence="3" id="KW-0436">Ligase</keyword>
<comment type="similarity">
    <text evidence="1">Belongs to the class-II aminoacyl-tRNA synthetase family.</text>
</comment>
<evidence type="ECO:0000259" key="11">
    <source>
        <dbReference type="Pfam" id="PF13393"/>
    </source>
</evidence>
<evidence type="ECO:0000256" key="7">
    <source>
        <dbReference type="ARBA" id="ARBA00023146"/>
    </source>
</evidence>
<dbReference type="GO" id="GO:0004821">
    <property type="term" value="F:histidine-tRNA ligase activity"/>
    <property type="evidence" value="ECO:0007669"/>
    <property type="project" value="UniProtKB-EC"/>
</dbReference>
<dbReference type="PANTHER" id="PTHR43707">
    <property type="entry name" value="HISTIDYL-TRNA SYNTHETASE"/>
    <property type="match status" value="1"/>
</dbReference>
<dbReference type="GO" id="GO:0006427">
    <property type="term" value="P:histidyl-tRNA aminoacylation"/>
    <property type="evidence" value="ECO:0007669"/>
    <property type="project" value="TreeGrafter"/>
</dbReference>
<gene>
    <name evidence="12" type="ORF">S01H1_46083</name>
</gene>
<dbReference type="Gene3D" id="3.30.930.10">
    <property type="entry name" value="Bira Bifunctional Protein, Domain 2"/>
    <property type="match status" value="1"/>
</dbReference>
<dbReference type="SUPFAM" id="SSF52954">
    <property type="entry name" value="Class II aaRS ABD-related"/>
    <property type="match status" value="1"/>
</dbReference>
<dbReference type="Pfam" id="PF03129">
    <property type="entry name" value="HGTP_anticodon"/>
    <property type="match status" value="1"/>
</dbReference>
<accession>X0UHN5</accession>
<keyword evidence="5" id="KW-0067">ATP-binding</keyword>
<dbReference type="AlphaFoldDB" id="X0UHN5"/>
<comment type="caution">
    <text evidence="12">The sequence shown here is derived from an EMBL/GenBank/DDBJ whole genome shotgun (WGS) entry which is preliminary data.</text>
</comment>
<feature type="domain" description="Anticodon-binding" evidence="10">
    <location>
        <begin position="80"/>
        <end position="165"/>
    </location>
</feature>
<dbReference type="Gene3D" id="3.40.50.800">
    <property type="entry name" value="Anticodon-binding domain"/>
    <property type="match status" value="1"/>
</dbReference>
<dbReference type="SUPFAM" id="SSF55681">
    <property type="entry name" value="Class II aaRS and biotin synthetases"/>
    <property type="match status" value="1"/>
</dbReference>
<keyword evidence="7" id="KW-0030">Aminoacyl-tRNA synthetase</keyword>
<dbReference type="Pfam" id="PF13393">
    <property type="entry name" value="tRNA-synt_His"/>
    <property type="match status" value="1"/>
</dbReference>
<dbReference type="GO" id="GO:0005737">
    <property type="term" value="C:cytoplasm"/>
    <property type="evidence" value="ECO:0007669"/>
    <property type="project" value="InterPro"/>
</dbReference>
<evidence type="ECO:0000313" key="12">
    <source>
        <dbReference type="EMBL" id="GAG05090.1"/>
    </source>
</evidence>
<evidence type="ECO:0000256" key="3">
    <source>
        <dbReference type="ARBA" id="ARBA00022598"/>
    </source>
</evidence>
<proteinExistence type="inferred from homology"/>
<evidence type="ECO:0000256" key="8">
    <source>
        <dbReference type="ARBA" id="ARBA00030619"/>
    </source>
</evidence>
<reference evidence="12" key="1">
    <citation type="journal article" date="2014" name="Front. Microbiol.">
        <title>High frequency of phylogenetically diverse reductive dehalogenase-homologous genes in deep subseafloor sedimentary metagenomes.</title>
        <authorList>
            <person name="Kawai M."/>
            <person name="Futagami T."/>
            <person name="Toyoda A."/>
            <person name="Takaki Y."/>
            <person name="Nishi S."/>
            <person name="Hori S."/>
            <person name="Arai W."/>
            <person name="Tsubouchi T."/>
            <person name="Morono Y."/>
            <person name="Uchiyama I."/>
            <person name="Ito T."/>
            <person name="Fujiyama A."/>
            <person name="Inagaki F."/>
            <person name="Takami H."/>
        </authorList>
    </citation>
    <scope>NUCLEOTIDE SEQUENCE</scope>
    <source>
        <strain evidence="12">Expedition CK06-06</strain>
    </source>
</reference>
<dbReference type="InterPro" id="IPR041715">
    <property type="entry name" value="HisRS-like_core"/>
</dbReference>
<organism evidence="12">
    <name type="scientific">marine sediment metagenome</name>
    <dbReference type="NCBI Taxonomy" id="412755"/>
    <lineage>
        <taxon>unclassified sequences</taxon>
        <taxon>metagenomes</taxon>
        <taxon>ecological metagenomes</taxon>
    </lineage>
</organism>
<dbReference type="InterPro" id="IPR004154">
    <property type="entry name" value="Anticodon-bd"/>
</dbReference>
<evidence type="ECO:0000256" key="2">
    <source>
        <dbReference type="ARBA" id="ARBA00012815"/>
    </source>
</evidence>
<dbReference type="InterPro" id="IPR004516">
    <property type="entry name" value="HisRS/HisZ"/>
</dbReference>
<dbReference type="PANTHER" id="PTHR43707:SF1">
    <property type="entry name" value="HISTIDINE--TRNA LIGASE, MITOCHONDRIAL-RELATED"/>
    <property type="match status" value="1"/>
</dbReference>
<dbReference type="InterPro" id="IPR033656">
    <property type="entry name" value="HisRS_anticodon"/>
</dbReference>
<dbReference type="EC" id="6.1.1.21" evidence="2"/>
<dbReference type="InterPro" id="IPR036621">
    <property type="entry name" value="Anticodon-bd_dom_sf"/>
</dbReference>
<name>X0UHN5_9ZZZZ</name>
<evidence type="ECO:0000259" key="10">
    <source>
        <dbReference type="Pfam" id="PF03129"/>
    </source>
</evidence>
<dbReference type="InterPro" id="IPR045864">
    <property type="entry name" value="aa-tRNA-synth_II/BPL/LPL"/>
</dbReference>
<keyword evidence="4" id="KW-0547">Nucleotide-binding</keyword>
<protein>
    <recommendedName>
        <fullName evidence="2">histidine--tRNA ligase</fullName>
        <ecNumber evidence="2">6.1.1.21</ecNumber>
    </recommendedName>
    <alternativeName>
        <fullName evidence="8">Histidyl-tRNA synthetase</fullName>
    </alternativeName>
</protein>
<comment type="catalytic activity">
    <reaction evidence="9">
        <text>tRNA(His) + L-histidine + ATP = L-histidyl-tRNA(His) + AMP + diphosphate + H(+)</text>
        <dbReference type="Rhea" id="RHEA:17313"/>
        <dbReference type="Rhea" id="RHEA-COMP:9665"/>
        <dbReference type="Rhea" id="RHEA-COMP:9689"/>
        <dbReference type="ChEBI" id="CHEBI:15378"/>
        <dbReference type="ChEBI" id="CHEBI:30616"/>
        <dbReference type="ChEBI" id="CHEBI:33019"/>
        <dbReference type="ChEBI" id="CHEBI:57595"/>
        <dbReference type="ChEBI" id="CHEBI:78442"/>
        <dbReference type="ChEBI" id="CHEBI:78527"/>
        <dbReference type="ChEBI" id="CHEBI:456215"/>
        <dbReference type="EC" id="6.1.1.21"/>
    </reaction>
</comment>
<evidence type="ECO:0000256" key="5">
    <source>
        <dbReference type="ARBA" id="ARBA00022840"/>
    </source>
</evidence>
<sequence>KYKVESRLVRGIDYYTKTTFEVVSPRLGAQDALLGGGRYDDMMKEFGGPDLCGIGFAMGIERLISVVPFVEEKGKFLYLAYLGEESRRAGMEFVQLLRRAGVECLIEYKERNLKNQMSRANKLGAAWVLIIGDEEVKRGKYQLKNMETGVQEEKSREDILKIVRESS</sequence>
<dbReference type="EMBL" id="BARS01029488">
    <property type="protein sequence ID" value="GAG05090.1"/>
    <property type="molecule type" value="Genomic_DNA"/>
</dbReference>